<evidence type="ECO:0000313" key="2">
    <source>
        <dbReference type="EMBL" id="MBX30679.1"/>
    </source>
</evidence>
<proteinExistence type="predicted"/>
<feature type="transmembrane region" description="Helical" evidence="1">
    <location>
        <begin position="20"/>
        <end position="43"/>
    </location>
</feature>
<reference evidence="2" key="1">
    <citation type="submission" date="2018-02" db="EMBL/GenBank/DDBJ databases">
        <title>Rhizophora mucronata_Transcriptome.</title>
        <authorList>
            <person name="Meera S.P."/>
            <person name="Sreeshan A."/>
            <person name="Augustine A."/>
        </authorList>
    </citation>
    <scope>NUCLEOTIDE SEQUENCE</scope>
    <source>
        <tissue evidence="2">Leaf</tissue>
    </source>
</reference>
<sequence length="58" mass="6140">MLRISSIPSSKISLSSSFLLQISVAILLITLSSSSFSSLAFWLHISSKAGSSMHGAQQ</sequence>
<keyword evidence="1" id="KW-0472">Membrane</keyword>
<protein>
    <submittedName>
        <fullName evidence="2">Uncharacterized protein</fullName>
    </submittedName>
</protein>
<dbReference type="AlphaFoldDB" id="A0A2P2MKB9"/>
<accession>A0A2P2MKB9</accession>
<name>A0A2P2MKB9_RHIMU</name>
<dbReference type="EMBL" id="GGEC01050195">
    <property type="protein sequence ID" value="MBX30679.1"/>
    <property type="molecule type" value="Transcribed_RNA"/>
</dbReference>
<keyword evidence="1" id="KW-0812">Transmembrane</keyword>
<evidence type="ECO:0000256" key="1">
    <source>
        <dbReference type="SAM" id="Phobius"/>
    </source>
</evidence>
<organism evidence="2">
    <name type="scientific">Rhizophora mucronata</name>
    <name type="common">Asiatic mangrove</name>
    <dbReference type="NCBI Taxonomy" id="61149"/>
    <lineage>
        <taxon>Eukaryota</taxon>
        <taxon>Viridiplantae</taxon>
        <taxon>Streptophyta</taxon>
        <taxon>Embryophyta</taxon>
        <taxon>Tracheophyta</taxon>
        <taxon>Spermatophyta</taxon>
        <taxon>Magnoliopsida</taxon>
        <taxon>eudicotyledons</taxon>
        <taxon>Gunneridae</taxon>
        <taxon>Pentapetalae</taxon>
        <taxon>rosids</taxon>
        <taxon>fabids</taxon>
        <taxon>Malpighiales</taxon>
        <taxon>Rhizophoraceae</taxon>
        <taxon>Rhizophora</taxon>
    </lineage>
</organism>
<dbReference type="EMBL" id="GGEC01050213">
    <property type="protein sequence ID" value="MBX30697.1"/>
    <property type="molecule type" value="Transcribed_RNA"/>
</dbReference>
<keyword evidence="1" id="KW-1133">Transmembrane helix</keyword>